<protein>
    <submittedName>
        <fullName evidence="1">Uncharacterized protein</fullName>
    </submittedName>
</protein>
<evidence type="ECO:0000313" key="2">
    <source>
        <dbReference type="Proteomes" id="UP000075304"/>
    </source>
</evidence>
<dbReference type="AlphaFoldDB" id="A0A150K8C5"/>
<dbReference type="Proteomes" id="UP000075304">
    <property type="component" value="Unassembled WGS sequence"/>
</dbReference>
<dbReference type="RefSeq" id="WP_244490608.1">
    <property type="nucleotide sequence ID" value="NZ_LQYI01000087.1"/>
</dbReference>
<reference evidence="1 2" key="1">
    <citation type="submission" date="2016-01" db="EMBL/GenBank/DDBJ databases">
        <title>Genome Sequences of Twelve Sporeforming Bacillus Species Isolated from Foods.</title>
        <authorList>
            <person name="Berendsen E.M."/>
            <person name="Wells-Bennik M.H."/>
            <person name="Krawcyk A.O."/>
            <person name="De Jong A."/>
            <person name="Holsappel S."/>
            <person name="Eijlander R.T."/>
            <person name="Kuipers O.P."/>
        </authorList>
    </citation>
    <scope>NUCLEOTIDE SEQUENCE [LARGE SCALE GENOMIC DNA]</scope>
    <source>
        <strain evidence="1 2">B4099</strain>
    </source>
</reference>
<name>A0A150K8C5_HEYCO</name>
<proteinExistence type="predicted"/>
<comment type="caution">
    <text evidence="1">The sequence shown here is derived from an EMBL/GenBank/DDBJ whole genome shotgun (WGS) entry which is preliminary data.</text>
</comment>
<accession>A0A150K8C5</accession>
<organism evidence="1 2">
    <name type="scientific">Heyndrickxia coagulans</name>
    <name type="common">Weizmannia coagulans</name>
    <dbReference type="NCBI Taxonomy" id="1398"/>
    <lineage>
        <taxon>Bacteria</taxon>
        <taxon>Bacillati</taxon>
        <taxon>Bacillota</taxon>
        <taxon>Bacilli</taxon>
        <taxon>Bacillales</taxon>
        <taxon>Bacillaceae</taxon>
        <taxon>Heyndrickxia</taxon>
    </lineage>
</organism>
<gene>
    <name evidence="1" type="ORF">B4099_1490</name>
</gene>
<dbReference type="EMBL" id="LQYI01000087">
    <property type="protein sequence ID" value="KYC65611.1"/>
    <property type="molecule type" value="Genomic_DNA"/>
</dbReference>
<evidence type="ECO:0000313" key="1">
    <source>
        <dbReference type="EMBL" id="KYC65611.1"/>
    </source>
</evidence>
<sequence>MNTCITRAKWKQYRRGRKAKPPAAYPWLMMLSAADYRKKTVDTEILQELEEWAMNG</sequence>
<dbReference type="PATRIC" id="fig|1398.25.peg.318"/>